<keyword evidence="3" id="KW-1185">Reference proteome</keyword>
<dbReference type="OrthoDB" id="6256727at2759"/>
<keyword evidence="1" id="KW-0732">Signal</keyword>
<reference evidence="2 3" key="2">
    <citation type="submission" date="2018-11" db="EMBL/GenBank/DDBJ databases">
        <authorList>
            <consortium name="Pathogen Informatics"/>
        </authorList>
    </citation>
    <scope>NUCLEOTIDE SEQUENCE [LARGE SCALE GENOMIC DNA]</scope>
</reference>
<proteinExistence type="predicted"/>
<evidence type="ECO:0000256" key="1">
    <source>
        <dbReference type="SAM" id="SignalP"/>
    </source>
</evidence>
<feature type="chain" id="PRO_5043132901" evidence="1">
    <location>
        <begin position="24"/>
        <end position="199"/>
    </location>
</feature>
<dbReference type="AlphaFoldDB" id="A0A0R3WMV1"/>
<dbReference type="EMBL" id="UYWX01000736">
    <property type="protein sequence ID" value="VDM18854.1"/>
    <property type="molecule type" value="Genomic_DNA"/>
</dbReference>
<organism evidence="4">
    <name type="scientific">Hydatigena taeniaeformis</name>
    <name type="common">Feline tapeworm</name>
    <name type="synonym">Taenia taeniaeformis</name>
    <dbReference type="NCBI Taxonomy" id="6205"/>
    <lineage>
        <taxon>Eukaryota</taxon>
        <taxon>Metazoa</taxon>
        <taxon>Spiralia</taxon>
        <taxon>Lophotrochozoa</taxon>
        <taxon>Platyhelminthes</taxon>
        <taxon>Cestoda</taxon>
        <taxon>Eucestoda</taxon>
        <taxon>Cyclophyllidea</taxon>
        <taxon>Taeniidae</taxon>
        <taxon>Hydatigera</taxon>
    </lineage>
</organism>
<protein>
    <submittedName>
        <fullName evidence="4">Secreted protein</fullName>
    </submittedName>
</protein>
<name>A0A0R3WMV1_HYDTA</name>
<gene>
    <name evidence="2" type="ORF">TTAC_LOCUS2078</name>
</gene>
<sequence>MSFLHMCCKLIILALLFVSVAIACVSREEDVGIELSPDSGLIDNCPEVVDVDKEMPRIVSHLVRKALTSVVFTLNRMGRKARGDCSKASFQSLCRASKTFPNKYECTVVVRHLKFDCASHTGPLSAVEAKLVNDHFINQVVMNIVVAEEEEIIRVTDVMSFEADVSGMRGIPGLRESALQRAMLAGLKVATGSVSCRLS</sequence>
<evidence type="ECO:0000313" key="3">
    <source>
        <dbReference type="Proteomes" id="UP000274429"/>
    </source>
</evidence>
<dbReference type="WBParaSite" id="TTAC_0000208901-mRNA-1">
    <property type="protein sequence ID" value="TTAC_0000208901-mRNA-1"/>
    <property type="gene ID" value="TTAC_0000208901"/>
</dbReference>
<feature type="signal peptide" evidence="1">
    <location>
        <begin position="1"/>
        <end position="23"/>
    </location>
</feature>
<evidence type="ECO:0000313" key="4">
    <source>
        <dbReference type="WBParaSite" id="TTAC_0000208901-mRNA-1"/>
    </source>
</evidence>
<dbReference type="Proteomes" id="UP000274429">
    <property type="component" value="Unassembled WGS sequence"/>
</dbReference>
<evidence type="ECO:0000313" key="2">
    <source>
        <dbReference type="EMBL" id="VDM18854.1"/>
    </source>
</evidence>
<accession>A0A0R3WMV1</accession>
<reference evidence="4" key="1">
    <citation type="submission" date="2017-02" db="UniProtKB">
        <authorList>
            <consortium name="WormBaseParasite"/>
        </authorList>
    </citation>
    <scope>IDENTIFICATION</scope>
</reference>